<feature type="transmembrane region" description="Helical" evidence="9">
    <location>
        <begin position="258"/>
        <end position="275"/>
    </location>
</feature>
<dbReference type="AlphaFoldDB" id="A0AAQ3KUI8"/>
<gene>
    <name evidence="11" type="ORF">Cni_G22647</name>
</gene>
<feature type="domain" description="Amino acid transporter transmembrane" evidence="10">
    <location>
        <begin position="135"/>
        <end position="522"/>
    </location>
</feature>
<keyword evidence="3 9" id="KW-0812">Transmembrane</keyword>
<evidence type="ECO:0000256" key="5">
    <source>
        <dbReference type="ARBA" id="ARBA00022989"/>
    </source>
</evidence>
<comment type="subcellular location">
    <subcellularLocation>
        <location evidence="1">Membrane</location>
        <topology evidence="1">Multi-pass membrane protein</topology>
    </subcellularLocation>
</comment>
<dbReference type="GO" id="GO:0015179">
    <property type="term" value="F:L-amino acid transmembrane transporter activity"/>
    <property type="evidence" value="ECO:0007669"/>
    <property type="project" value="TreeGrafter"/>
</dbReference>
<evidence type="ECO:0000256" key="8">
    <source>
        <dbReference type="SAM" id="MobiDB-lite"/>
    </source>
</evidence>
<evidence type="ECO:0000259" key="10">
    <source>
        <dbReference type="Pfam" id="PF01490"/>
    </source>
</evidence>
<evidence type="ECO:0000256" key="3">
    <source>
        <dbReference type="ARBA" id="ARBA00022692"/>
    </source>
</evidence>
<reference evidence="11 12" key="1">
    <citation type="submission" date="2023-10" db="EMBL/GenBank/DDBJ databases">
        <title>Chromosome-scale genome assembly provides insights into flower coloration mechanisms of Canna indica.</title>
        <authorList>
            <person name="Li C."/>
        </authorList>
    </citation>
    <scope>NUCLEOTIDE SEQUENCE [LARGE SCALE GENOMIC DNA]</scope>
    <source>
        <tissue evidence="11">Flower</tissue>
    </source>
</reference>
<feature type="region of interest" description="Disordered" evidence="8">
    <location>
        <begin position="16"/>
        <end position="43"/>
    </location>
</feature>
<accession>A0AAQ3KUI8</accession>
<keyword evidence="2" id="KW-0813">Transport</keyword>
<feature type="compositionally biased region" description="Acidic residues" evidence="8">
    <location>
        <begin position="25"/>
        <end position="36"/>
    </location>
</feature>
<name>A0AAQ3KUI8_9LILI</name>
<feature type="transmembrane region" description="Helical" evidence="9">
    <location>
        <begin position="282"/>
        <end position="304"/>
    </location>
</feature>
<evidence type="ECO:0000313" key="12">
    <source>
        <dbReference type="Proteomes" id="UP001327560"/>
    </source>
</evidence>
<keyword evidence="5 9" id="KW-1133">Transmembrane helix</keyword>
<feature type="transmembrane region" description="Helical" evidence="9">
    <location>
        <begin position="501"/>
        <end position="523"/>
    </location>
</feature>
<feature type="transmembrane region" description="Helical" evidence="9">
    <location>
        <begin position="440"/>
        <end position="461"/>
    </location>
</feature>
<dbReference type="Pfam" id="PF01490">
    <property type="entry name" value="Aa_trans"/>
    <property type="match status" value="1"/>
</dbReference>
<dbReference type="EMBL" id="CP136896">
    <property type="protein sequence ID" value="WOL13867.1"/>
    <property type="molecule type" value="Genomic_DNA"/>
</dbReference>
<keyword evidence="12" id="KW-1185">Reference proteome</keyword>
<dbReference type="PANTHER" id="PTHR22950">
    <property type="entry name" value="AMINO ACID TRANSPORTER"/>
    <property type="match status" value="1"/>
</dbReference>
<feature type="transmembrane region" description="Helical" evidence="9">
    <location>
        <begin position="324"/>
        <end position="343"/>
    </location>
</feature>
<dbReference type="FunFam" id="1.20.1740.10:FF:000047">
    <property type="entry name" value="Amino acid transporter AVT1A"/>
    <property type="match status" value="1"/>
</dbReference>
<comment type="similarity">
    <text evidence="7">Belongs to the amino acid/polyamine transporter 2 family. Amino acid/auxin permease (AAAP) (TC 2.A.18.5) subfamily.</text>
</comment>
<dbReference type="PANTHER" id="PTHR22950:SF701">
    <property type="entry name" value="AMINO ACID TRANSPORTER AVT1A-LIKE"/>
    <property type="match status" value="1"/>
</dbReference>
<dbReference type="Proteomes" id="UP001327560">
    <property type="component" value="Chromosome 7"/>
</dbReference>
<evidence type="ECO:0000256" key="4">
    <source>
        <dbReference type="ARBA" id="ARBA00022970"/>
    </source>
</evidence>
<dbReference type="GO" id="GO:0005774">
    <property type="term" value="C:vacuolar membrane"/>
    <property type="evidence" value="ECO:0007669"/>
    <property type="project" value="TreeGrafter"/>
</dbReference>
<evidence type="ECO:0000256" key="9">
    <source>
        <dbReference type="SAM" id="Phobius"/>
    </source>
</evidence>
<evidence type="ECO:0000256" key="1">
    <source>
        <dbReference type="ARBA" id="ARBA00004141"/>
    </source>
</evidence>
<dbReference type="InterPro" id="IPR013057">
    <property type="entry name" value="AA_transpt_TM"/>
</dbReference>
<protein>
    <submittedName>
        <fullName evidence="11">Vacuolar amino acid transporter 1 isoform X2</fullName>
    </submittedName>
</protein>
<feature type="transmembrane region" description="Helical" evidence="9">
    <location>
        <begin position="399"/>
        <end position="419"/>
    </location>
</feature>
<organism evidence="11 12">
    <name type="scientific">Canna indica</name>
    <name type="common">Indian-shot</name>
    <dbReference type="NCBI Taxonomy" id="4628"/>
    <lineage>
        <taxon>Eukaryota</taxon>
        <taxon>Viridiplantae</taxon>
        <taxon>Streptophyta</taxon>
        <taxon>Embryophyta</taxon>
        <taxon>Tracheophyta</taxon>
        <taxon>Spermatophyta</taxon>
        <taxon>Magnoliopsida</taxon>
        <taxon>Liliopsida</taxon>
        <taxon>Zingiberales</taxon>
        <taxon>Cannaceae</taxon>
        <taxon>Canna</taxon>
    </lineage>
</organism>
<evidence type="ECO:0000256" key="7">
    <source>
        <dbReference type="ARBA" id="ARBA00049662"/>
    </source>
</evidence>
<evidence type="ECO:0000256" key="2">
    <source>
        <dbReference type="ARBA" id="ARBA00022448"/>
    </source>
</evidence>
<keyword evidence="4" id="KW-0029">Amino-acid transport</keyword>
<feature type="transmembrane region" description="Helical" evidence="9">
    <location>
        <begin position="163"/>
        <end position="181"/>
    </location>
</feature>
<evidence type="ECO:0000313" key="11">
    <source>
        <dbReference type="EMBL" id="WOL13867.1"/>
    </source>
</evidence>
<proteinExistence type="inferred from homology"/>
<sequence>MENYAHRASKERSEIFLFDDGATGDNDETTAGENSDEDRPSFCGSMQWPQSFMETTNSLISASPAFGYFGPLCSSSDFRSQFSMQDSDAKLPLMSSRLSRAQGSSIRKSIALMSNKSAAPYQVQYTGEGFGYGCSVTQSVFNGINVMVGVGLISTPFALKESGWAGLVLLSLFGVICYYTGTLMKHCLECKDGIFSYPDIGEAAFGRLGRLFISVSFSYLENHIFSYCVEFIILEGDNLTKIFPGAAFDWAGIHIDSVHLFGIFTGIVVLPTVWLRDLRIISYLSAGGVIATVVIFISVIFVGAVDGTGFHHTGKTVDWGGLPFAIGVFGFCFSGHAVFPNIYQSMSNPSKFNKALLISFVLCIAMYGSFATLGYLMFGDGTLSQITLNLPKDTFASKIAIWTTVSDVVVIYLFIWYALLINPIARSLEELLPPDLSSKLWCCNLIRTALVMSTVLIAFVLPFFGEYFMHAFSPKSSLQAIIMPTLCFLKISRTKAAMWQVVLGYIIVGLGIISAIVGIYSALSRLAREV</sequence>
<feature type="transmembrane region" description="Helical" evidence="9">
    <location>
        <begin position="355"/>
        <end position="379"/>
    </location>
</feature>
<keyword evidence="6 9" id="KW-0472">Membrane</keyword>
<evidence type="ECO:0000256" key="6">
    <source>
        <dbReference type="ARBA" id="ARBA00023136"/>
    </source>
</evidence>